<name>A0A1B8B6D1_FUSPO</name>
<sequence>MSFLQPSIGDFSKLVAEDISAIHGGFVLASKFQLIKIKAGSWELSISTAETGLPSQSKSFTYVIGIESGNKDNKQIHASNIFSRLAVSHQYYVQGFVVVNFLRDRWLYP</sequence>
<proteinExistence type="predicted"/>
<comment type="caution">
    <text evidence="1">The sequence shown here is derived from an EMBL/GenBank/DDBJ whole genome shotgun (WGS) entry which is preliminary data.</text>
</comment>
<protein>
    <submittedName>
        <fullName evidence="1">Uncharacterized protein</fullName>
    </submittedName>
</protein>
<dbReference type="AlphaFoldDB" id="A0A1B8B6D1"/>
<evidence type="ECO:0000313" key="1">
    <source>
        <dbReference type="EMBL" id="OBS28284.1"/>
    </source>
</evidence>
<gene>
    <name evidence="1" type="ORF">FPOA_02225</name>
</gene>
<dbReference type="Proteomes" id="UP000091967">
    <property type="component" value="Unassembled WGS sequence"/>
</dbReference>
<dbReference type="EMBL" id="LYXU01000001">
    <property type="protein sequence ID" value="OBS28284.1"/>
    <property type="molecule type" value="Genomic_DNA"/>
</dbReference>
<keyword evidence="2" id="KW-1185">Reference proteome</keyword>
<organism evidence="1 2">
    <name type="scientific">Fusarium poae</name>
    <dbReference type="NCBI Taxonomy" id="36050"/>
    <lineage>
        <taxon>Eukaryota</taxon>
        <taxon>Fungi</taxon>
        <taxon>Dikarya</taxon>
        <taxon>Ascomycota</taxon>
        <taxon>Pezizomycotina</taxon>
        <taxon>Sordariomycetes</taxon>
        <taxon>Hypocreomycetidae</taxon>
        <taxon>Hypocreales</taxon>
        <taxon>Nectriaceae</taxon>
        <taxon>Fusarium</taxon>
    </lineage>
</organism>
<evidence type="ECO:0000313" key="2">
    <source>
        <dbReference type="Proteomes" id="UP000091967"/>
    </source>
</evidence>
<accession>A0A1B8B6D1</accession>
<reference evidence="1 2" key="1">
    <citation type="submission" date="2016-06" db="EMBL/GenBank/DDBJ databases">
        <title>Living apart together: crosstalk between the core and supernumerary genomes in a fungal plant pathogen.</title>
        <authorList>
            <person name="Vanheule A."/>
            <person name="Audenaert K."/>
            <person name="Warris S."/>
            <person name="Van De Geest H."/>
            <person name="Schijlen E."/>
            <person name="Hofte M."/>
            <person name="De Saeger S."/>
            <person name="Haesaert G."/>
            <person name="Waalwijk C."/>
            <person name="Van Der Lee T."/>
        </authorList>
    </citation>
    <scope>NUCLEOTIDE SEQUENCE [LARGE SCALE GENOMIC DNA]</scope>
    <source>
        <strain evidence="1 2">2516</strain>
    </source>
</reference>